<dbReference type="GO" id="GO:0016020">
    <property type="term" value="C:membrane"/>
    <property type="evidence" value="ECO:0007669"/>
    <property type="project" value="UniProtKB-SubCell"/>
</dbReference>
<dbReference type="SUPFAM" id="SSF48726">
    <property type="entry name" value="Immunoglobulin"/>
    <property type="match status" value="1"/>
</dbReference>
<dbReference type="PANTHER" id="PTHR24103">
    <property type="entry name" value="E3 UBIQUITIN-PROTEIN LIGASE TRIM"/>
    <property type="match status" value="1"/>
</dbReference>
<feature type="domain" description="B30.2/SPRY" evidence="9">
    <location>
        <begin position="189"/>
        <end position="383"/>
    </location>
</feature>
<keyword evidence="3" id="KW-0732">Signal</keyword>
<comment type="subcellular location">
    <subcellularLocation>
        <location evidence="1">Membrane</location>
        <topology evidence="1">Single-pass type I membrane protein</topology>
    </subcellularLocation>
</comment>
<name>L5JV88_PTEAL</name>
<dbReference type="InterPro" id="IPR013106">
    <property type="entry name" value="Ig_V-set"/>
</dbReference>
<dbReference type="InterPro" id="IPR050143">
    <property type="entry name" value="TRIM/RBCC"/>
</dbReference>
<dbReference type="InterPro" id="IPR053896">
    <property type="entry name" value="BTN3A2-like_Ig-C"/>
</dbReference>
<dbReference type="InterPro" id="IPR007110">
    <property type="entry name" value="Ig-like_dom"/>
</dbReference>
<dbReference type="InterPro" id="IPR003879">
    <property type="entry name" value="Butyrophylin_SPRY"/>
</dbReference>
<dbReference type="PROSITE" id="PS50835">
    <property type="entry name" value="IG_LIKE"/>
    <property type="match status" value="1"/>
</dbReference>
<dbReference type="Pfam" id="PF13765">
    <property type="entry name" value="PRY"/>
    <property type="match status" value="1"/>
</dbReference>
<dbReference type="Gene3D" id="2.60.120.920">
    <property type="match status" value="1"/>
</dbReference>
<keyword evidence="12" id="KW-1185">Reference proteome</keyword>
<dbReference type="FunFam" id="2.60.40.10:FF:000208">
    <property type="entry name" value="Butyrophilin subfamily 1 member A1"/>
    <property type="match status" value="1"/>
</dbReference>
<keyword evidence="5" id="KW-0472">Membrane</keyword>
<dbReference type="Gene3D" id="2.60.40.10">
    <property type="entry name" value="Immunoglobulins"/>
    <property type="match status" value="2"/>
</dbReference>
<evidence type="ECO:0000256" key="3">
    <source>
        <dbReference type="ARBA" id="ARBA00022729"/>
    </source>
</evidence>
<dbReference type="EMBL" id="KB031114">
    <property type="protein sequence ID" value="ELK03235.1"/>
    <property type="molecule type" value="Genomic_DNA"/>
</dbReference>
<dbReference type="SUPFAM" id="SSF49899">
    <property type="entry name" value="Concanavalin A-like lectins/glucanases"/>
    <property type="match status" value="1"/>
</dbReference>
<evidence type="ECO:0000259" key="9">
    <source>
        <dbReference type="PROSITE" id="PS50188"/>
    </source>
</evidence>
<accession>L5JV88</accession>
<dbReference type="STRING" id="9402.L5JV88"/>
<evidence type="ECO:0000256" key="8">
    <source>
        <dbReference type="SAM" id="MobiDB-lite"/>
    </source>
</evidence>
<dbReference type="Pfam" id="PF07686">
    <property type="entry name" value="V-set"/>
    <property type="match status" value="1"/>
</dbReference>
<dbReference type="InterPro" id="IPR013320">
    <property type="entry name" value="ConA-like_dom_sf"/>
</dbReference>
<dbReference type="eggNOG" id="ENOG502QSRZ">
    <property type="taxonomic scope" value="Eukaryota"/>
</dbReference>
<sequence>MMGEDTELLCHLSLNVSIEDMDLRWYSDQPLPAMHMHRKGEDMQEEQMEWYWERTTFVRAGLAQGQAVVRIHNINAFDNGTFHCHFRDGAVFQEAKLWPRVAKLTVHIQVTQDEGVQAECTLADCYPEWRGIREQILPSVTNLSASPTTGFWTMMSSMTIPHNRTVGGLSCSISSPLLSERKVVQSPLPSSCPLSCSILASKVLKAVNPSLDPDSASPKLALSEDGKSVRRLPFAQELPDNPGRFDRDPCVLGREWLSSARYYWEVQVGHRKAWTLGVCLESLVRKGRVPKSPQHGLWALELYKNALWALAFPRVRLHPPEPLCRVGLLLDCAAGRLSFHHVVDGSLVYVFTGLPFSAPLRPFFCLWTLDPQPLTICSGQQPPEALDPPQGQGQERDTDIPPMGPMFSLPQSSPPL</sequence>
<organism evidence="11 12">
    <name type="scientific">Pteropus alecto</name>
    <name type="common">Black flying fox</name>
    <dbReference type="NCBI Taxonomy" id="9402"/>
    <lineage>
        <taxon>Eukaryota</taxon>
        <taxon>Metazoa</taxon>
        <taxon>Chordata</taxon>
        <taxon>Craniata</taxon>
        <taxon>Vertebrata</taxon>
        <taxon>Euteleostomi</taxon>
        <taxon>Mammalia</taxon>
        <taxon>Eutheria</taxon>
        <taxon>Laurasiatheria</taxon>
        <taxon>Chiroptera</taxon>
        <taxon>Yinpterochiroptera</taxon>
        <taxon>Pteropodoidea</taxon>
        <taxon>Pteropodidae</taxon>
        <taxon>Pteropodinae</taxon>
        <taxon>Pteropus</taxon>
    </lineage>
</organism>
<gene>
    <name evidence="11" type="ORF">PAL_GLEAN10017038</name>
</gene>
<dbReference type="InParanoid" id="L5JV88"/>
<keyword evidence="7" id="KW-0393">Immunoglobulin domain</keyword>
<dbReference type="InterPro" id="IPR043136">
    <property type="entry name" value="B30.2/SPRY_sf"/>
</dbReference>
<keyword evidence="4" id="KW-1133">Transmembrane helix</keyword>
<feature type="region of interest" description="Disordered" evidence="8">
    <location>
        <begin position="379"/>
        <end position="416"/>
    </location>
</feature>
<evidence type="ECO:0000256" key="1">
    <source>
        <dbReference type="ARBA" id="ARBA00004479"/>
    </source>
</evidence>
<evidence type="ECO:0000256" key="2">
    <source>
        <dbReference type="ARBA" id="ARBA00022692"/>
    </source>
</evidence>
<evidence type="ECO:0000256" key="7">
    <source>
        <dbReference type="ARBA" id="ARBA00023319"/>
    </source>
</evidence>
<evidence type="ECO:0000313" key="11">
    <source>
        <dbReference type="EMBL" id="ELK03235.1"/>
    </source>
</evidence>
<dbReference type="InterPro" id="IPR036179">
    <property type="entry name" value="Ig-like_dom_sf"/>
</dbReference>
<dbReference type="Pfam" id="PF22705">
    <property type="entry name" value="C2-set_3"/>
    <property type="match status" value="1"/>
</dbReference>
<reference evidence="12" key="1">
    <citation type="journal article" date="2013" name="Science">
        <title>Comparative analysis of bat genomes provides insight into the evolution of flight and immunity.</title>
        <authorList>
            <person name="Zhang G."/>
            <person name="Cowled C."/>
            <person name="Shi Z."/>
            <person name="Huang Z."/>
            <person name="Bishop-Lilly K.A."/>
            <person name="Fang X."/>
            <person name="Wynne J.W."/>
            <person name="Xiong Z."/>
            <person name="Baker M.L."/>
            <person name="Zhao W."/>
            <person name="Tachedjian M."/>
            <person name="Zhu Y."/>
            <person name="Zhou P."/>
            <person name="Jiang X."/>
            <person name="Ng J."/>
            <person name="Yang L."/>
            <person name="Wu L."/>
            <person name="Xiao J."/>
            <person name="Feng Y."/>
            <person name="Chen Y."/>
            <person name="Sun X."/>
            <person name="Zhang Y."/>
            <person name="Marsh G.A."/>
            <person name="Crameri G."/>
            <person name="Broder C.C."/>
            <person name="Frey K.G."/>
            <person name="Wang L.F."/>
            <person name="Wang J."/>
        </authorList>
    </citation>
    <scope>NUCLEOTIDE SEQUENCE [LARGE SCALE GENOMIC DNA]</scope>
</reference>
<keyword evidence="2" id="KW-0812">Transmembrane</keyword>
<evidence type="ECO:0000256" key="4">
    <source>
        <dbReference type="ARBA" id="ARBA00022989"/>
    </source>
</evidence>
<dbReference type="InterPro" id="IPR001870">
    <property type="entry name" value="B30.2/SPRY"/>
</dbReference>
<protein>
    <submittedName>
        <fullName evidence="11">Butyrophilin subfamily 1 member A1</fullName>
    </submittedName>
</protein>
<dbReference type="InterPro" id="IPR013783">
    <property type="entry name" value="Ig-like_fold"/>
</dbReference>
<dbReference type="InterPro" id="IPR006574">
    <property type="entry name" value="PRY"/>
</dbReference>
<evidence type="ECO:0000313" key="12">
    <source>
        <dbReference type="Proteomes" id="UP000010552"/>
    </source>
</evidence>
<dbReference type="Proteomes" id="UP000010552">
    <property type="component" value="Unassembled WGS sequence"/>
</dbReference>
<dbReference type="PRINTS" id="PR01407">
    <property type="entry name" value="BUTYPHLNCDUF"/>
</dbReference>
<evidence type="ECO:0000256" key="5">
    <source>
        <dbReference type="ARBA" id="ARBA00023136"/>
    </source>
</evidence>
<dbReference type="InterPro" id="IPR003877">
    <property type="entry name" value="SPRY_dom"/>
</dbReference>
<proteinExistence type="predicted"/>
<feature type="domain" description="Ig-like" evidence="10">
    <location>
        <begin position="1"/>
        <end position="84"/>
    </location>
</feature>
<dbReference type="FunFam" id="2.60.120.920:FF:000004">
    <property type="entry name" value="Butyrophilin subfamily 1 member A1"/>
    <property type="match status" value="1"/>
</dbReference>
<evidence type="ECO:0000256" key="6">
    <source>
        <dbReference type="ARBA" id="ARBA00023157"/>
    </source>
</evidence>
<dbReference type="SMART" id="SM00589">
    <property type="entry name" value="PRY"/>
    <property type="match status" value="1"/>
</dbReference>
<dbReference type="SMART" id="SM00449">
    <property type="entry name" value="SPRY"/>
    <property type="match status" value="1"/>
</dbReference>
<evidence type="ECO:0000259" key="10">
    <source>
        <dbReference type="PROSITE" id="PS50835"/>
    </source>
</evidence>
<keyword evidence="6" id="KW-1015">Disulfide bond</keyword>
<dbReference type="AlphaFoldDB" id="L5JV88"/>
<dbReference type="PROSITE" id="PS50188">
    <property type="entry name" value="B302_SPRY"/>
    <property type="match status" value="1"/>
</dbReference>
<dbReference type="Pfam" id="PF00622">
    <property type="entry name" value="SPRY"/>
    <property type="match status" value="1"/>
</dbReference>